<keyword evidence="2 4" id="KW-0547">Nucleotide-binding</keyword>
<dbReference type="AlphaFoldDB" id="A0A4R4DXF3"/>
<dbReference type="GO" id="GO:0030272">
    <property type="term" value="F:5-formyltetrahydrofolate cyclo-ligase activity"/>
    <property type="evidence" value="ECO:0007669"/>
    <property type="project" value="UniProtKB-EC"/>
</dbReference>
<comment type="similarity">
    <text evidence="1 5">Belongs to the 5-formyltetrahydrofolate cyclo-ligase family.</text>
</comment>
<dbReference type="InterPro" id="IPR024185">
    <property type="entry name" value="FTHF_cligase-like_sf"/>
</dbReference>
<evidence type="ECO:0000313" key="6">
    <source>
        <dbReference type="EMBL" id="TCZ69328.1"/>
    </source>
</evidence>
<dbReference type="Proteomes" id="UP000295164">
    <property type="component" value="Unassembled WGS sequence"/>
</dbReference>
<dbReference type="OrthoDB" id="9801938at2"/>
<dbReference type="NCBIfam" id="TIGR02727">
    <property type="entry name" value="MTHFS_bact"/>
    <property type="match status" value="1"/>
</dbReference>
<reference evidence="6 7" key="1">
    <citation type="submission" date="2019-03" db="EMBL/GenBank/DDBJ databases">
        <authorList>
            <person name="Kim M.K.M."/>
        </authorList>
    </citation>
    <scope>NUCLEOTIDE SEQUENCE [LARGE SCALE GENOMIC DNA]</scope>
    <source>
        <strain evidence="6 7">17J68-15</strain>
    </source>
</reference>
<keyword evidence="3 4" id="KW-0067">ATP-binding</keyword>
<protein>
    <recommendedName>
        <fullName evidence="5">5-formyltetrahydrofolate cyclo-ligase</fullName>
        <ecNumber evidence="5">6.3.3.2</ecNumber>
    </recommendedName>
</protein>
<feature type="binding site" evidence="4">
    <location>
        <begin position="134"/>
        <end position="142"/>
    </location>
    <ligand>
        <name>ATP</name>
        <dbReference type="ChEBI" id="CHEBI:30616"/>
    </ligand>
</feature>
<dbReference type="EC" id="6.3.3.2" evidence="5"/>
<evidence type="ECO:0000256" key="1">
    <source>
        <dbReference type="ARBA" id="ARBA00010638"/>
    </source>
</evidence>
<feature type="binding site" evidence="4">
    <location>
        <position position="55"/>
    </location>
    <ligand>
        <name>substrate</name>
    </ligand>
</feature>
<dbReference type="SUPFAM" id="SSF100950">
    <property type="entry name" value="NagB/RpiA/CoA transferase-like"/>
    <property type="match status" value="1"/>
</dbReference>
<dbReference type="Gene3D" id="3.40.50.10420">
    <property type="entry name" value="NagB/RpiA/CoA transferase-like"/>
    <property type="match status" value="1"/>
</dbReference>
<evidence type="ECO:0000256" key="3">
    <source>
        <dbReference type="ARBA" id="ARBA00022840"/>
    </source>
</evidence>
<dbReference type="PIRSF" id="PIRSF006806">
    <property type="entry name" value="FTHF_cligase"/>
    <property type="match status" value="1"/>
</dbReference>
<evidence type="ECO:0000313" key="7">
    <source>
        <dbReference type="Proteomes" id="UP000295164"/>
    </source>
</evidence>
<dbReference type="Pfam" id="PF01812">
    <property type="entry name" value="5-FTHF_cyc-lig"/>
    <property type="match status" value="1"/>
</dbReference>
<comment type="catalytic activity">
    <reaction evidence="5">
        <text>(6S)-5-formyl-5,6,7,8-tetrahydrofolate + ATP = (6R)-5,10-methenyltetrahydrofolate + ADP + phosphate</text>
        <dbReference type="Rhea" id="RHEA:10488"/>
        <dbReference type="ChEBI" id="CHEBI:30616"/>
        <dbReference type="ChEBI" id="CHEBI:43474"/>
        <dbReference type="ChEBI" id="CHEBI:57455"/>
        <dbReference type="ChEBI" id="CHEBI:57457"/>
        <dbReference type="ChEBI" id="CHEBI:456216"/>
        <dbReference type="EC" id="6.3.3.2"/>
    </reaction>
</comment>
<organism evidence="6 7">
    <name type="scientific">Flaviaesturariibacter aridisoli</name>
    <dbReference type="NCBI Taxonomy" id="2545761"/>
    <lineage>
        <taxon>Bacteria</taxon>
        <taxon>Pseudomonadati</taxon>
        <taxon>Bacteroidota</taxon>
        <taxon>Chitinophagia</taxon>
        <taxon>Chitinophagales</taxon>
        <taxon>Chitinophagaceae</taxon>
        <taxon>Flaviaestuariibacter</taxon>
    </lineage>
</organism>
<dbReference type="InterPro" id="IPR002698">
    <property type="entry name" value="FTHF_cligase"/>
</dbReference>
<dbReference type="InterPro" id="IPR037171">
    <property type="entry name" value="NagB/RpiA_transferase-like"/>
</dbReference>
<dbReference type="RefSeq" id="WP_131852520.1">
    <property type="nucleotide sequence ID" value="NZ_SKFH01000022.1"/>
</dbReference>
<keyword evidence="7" id="KW-1185">Reference proteome</keyword>
<comment type="caution">
    <text evidence="6">The sequence shown here is derived from an EMBL/GenBank/DDBJ whole genome shotgun (WGS) entry which is preliminary data.</text>
</comment>
<evidence type="ECO:0000256" key="2">
    <source>
        <dbReference type="ARBA" id="ARBA00022741"/>
    </source>
</evidence>
<keyword evidence="5" id="KW-0460">Magnesium</keyword>
<dbReference type="GO" id="GO:0005524">
    <property type="term" value="F:ATP binding"/>
    <property type="evidence" value="ECO:0007669"/>
    <property type="project" value="UniProtKB-KW"/>
</dbReference>
<dbReference type="EMBL" id="SKFH01000022">
    <property type="protein sequence ID" value="TCZ69328.1"/>
    <property type="molecule type" value="Genomic_DNA"/>
</dbReference>
<dbReference type="PANTHER" id="PTHR23407:SF1">
    <property type="entry name" value="5-FORMYLTETRAHYDROFOLATE CYCLO-LIGASE"/>
    <property type="match status" value="1"/>
</dbReference>
<dbReference type="GO" id="GO:0009396">
    <property type="term" value="P:folic acid-containing compound biosynthetic process"/>
    <property type="evidence" value="ECO:0007669"/>
    <property type="project" value="TreeGrafter"/>
</dbReference>
<feature type="binding site" evidence="4">
    <location>
        <begin position="3"/>
        <end position="7"/>
    </location>
    <ligand>
        <name>ATP</name>
        <dbReference type="ChEBI" id="CHEBI:30616"/>
    </ligand>
</feature>
<comment type="cofactor">
    <cofactor evidence="5">
        <name>Mg(2+)</name>
        <dbReference type="ChEBI" id="CHEBI:18420"/>
    </cofactor>
</comment>
<dbReference type="GO" id="GO:0035999">
    <property type="term" value="P:tetrahydrofolate interconversion"/>
    <property type="evidence" value="ECO:0007669"/>
    <property type="project" value="TreeGrafter"/>
</dbReference>
<keyword evidence="5" id="KW-0479">Metal-binding</keyword>
<evidence type="ECO:0000256" key="4">
    <source>
        <dbReference type="PIRSR" id="PIRSR006806-1"/>
    </source>
</evidence>
<gene>
    <name evidence="6" type="ORF">E0486_12495</name>
</gene>
<sequence>MTKKAARKHFIEKRDALDESWQLKADDLILIQFQTLELPFLERVMSFYSIPHKKEVNSFLLTDFLHFRNPALQLAYPRMNVADNSMDAVLVAADEAFIENEYGINEPVGDHLLDPHELDLVLVPLLAIDRQGHRVGYGKGYYDRFLARVSDDCLKVGVSYFEPVERITDTDQYDLPLDLCVTPQQVYVF</sequence>
<proteinExistence type="inferred from homology"/>
<accession>A0A4R4DXF3</accession>
<dbReference type="GO" id="GO:0046872">
    <property type="term" value="F:metal ion binding"/>
    <property type="evidence" value="ECO:0007669"/>
    <property type="project" value="UniProtKB-KW"/>
</dbReference>
<dbReference type="PANTHER" id="PTHR23407">
    <property type="entry name" value="ATPASE INHIBITOR/5-FORMYLTETRAHYDROFOLATE CYCLO-LIGASE"/>
    <property type="match status" value="1"/>
</dbReference>
<keyword evidence="6" id="KW-0436">Ligase</keyword>
<feature type="binding site" evidence="4">
    <location>
        <position position="50"/>
    </location>
    <ligand>
        <name>substrate</name>
    </ligand>
</feature>
<name>A0A4R4DXF3_9BACT</name>
<evidence type="ECO:0000256" key="5">
    <source>
        <dbReference type="RuleBase" id="RU361279"/>
    </source>
</evidence>